<keyword evidence="2" id="KW-0802">TPR repeat</keyword>
<name>A0A814UVP2_9BILA</name>
<dbReference type="Proteomes" id="UP000663854">
    <property type="component" value="Unassembled WGS sequence"/>
</dbReference>
<dbReference type="Gene3D" id="1.25.40.10">
    <property type="entry name" value="Tetratricopeptide repeat domain"/>
    <property type="match status" value="1"/>
</dbReference>
<gene>
    <name evidence="5" type="ORF">JXQ802_LOCUS37245</name>
    <name evidence="4" type="ORF">PYM288_LOCUS23897</name>
</gene>
<evidence type="ECO:0000256" key="3">
    <source>
        <dbReference type="SAM" id="Phobius"/>
    </source>
</evidence>
<dbReference type="PANTHER" id="PTHR22904:SF523">
    <property type="entry name" value="STRESS-INDUCED-PHOSPHOPROTEIN 1"/>
    <property type="match status" value="1"/>
</dbReference>
<dbReference type="EMBL" id="CAJNOH010001154">
    <property type="protein sequence ID" value="CAF1182776.1"/>
    <property type="molecule type" value="Genomic_DNA"/>
</dbReference>
<keyword evidence="7" id="KW-1185">Reference proteome</keyword>
<feature type="transmembrane region" description="Helical" evidence="3">
    <location>
        <begin position="157"/>
        <end position="176"/>
    </location>
</feature>
<organism evidence="4 6">
    <name type="scientific">Rotaria sordida</name>
    <dbReference type="NCBI Taxonomy" id="392033"/>
    <lineage>
        <taxon>Eukaryota</taxon>
        <taxon>Metazoa</taxon>
        <taxon>Spiralia</taxon>
        <taxon>Gnathifera</taxon>
        <taxon>Rotifera</taxon>
        <taxon>Eurotatoria</taxon>
        <taxon>Bdelloidea</taxon>
        <taxon>Philodinida</taxon>
        <taxon>Philodinidae</taxon>
        <taxon>Rotaria</taxon>
    </lineage>
</organism>
<dbReference type="InterPro" id="IPR011990">
    <property type="entry name" value="TPR-like_helical_dom_sf"/>
</dbReference>
<keyword evidence="3" id="KW-0812">Transmembrane</keyword>
<evidence type="ECO:0000256" key="1">
    <source>
        <dbReference type="ARBA" id="ARBA00022737"/>
    </source>
</evidence>
<keyword evidence="1" id="KW-0677">Repeat</keyword>
<feature type="transmembrane region" description="Helical" evidence="3">
    <location>
        <begin position="132"/>
        <end position="151"/>
    </location>
</feature>
<evidence type="ECO:0000313" key="4">
    <source>
        <dbReference type="EMBL" id="CAF1182776.1"/>
    </source>
</evidence>
<comment type="caution">
    <text evidence="4">The sequence shown here is derived from an EMBL/GenBank/DDBJ whole genome shotgun (WGS) entry which is preliminary data.</text>
</comment>
<reference evidence="4" key="1">
    <citation type="submission" date="2021-02" db="EMBL/GenBank/DDBJ databases">
        <authorList>
            <person name="Nowell W R."/>
        </authorList>
    </citation>
    <scope>NUCLEOTIDE SEQUENCE</scope>
</reference>
<dbReference type="PANTHER" id="PTHR22904">
    <property type="entry name" value="TPR REPEAT CONTAINING PROTEIN"/>
    <property type="match status" value="1"/>
</dbReference>
<keyword evidence="3" id="KW-1133">Transmembrane helix</keyword>
<evidence type="ECO:0000313" key="5">
    <source>
        <dbReference type="EMBL" id="CAF1445102.1"/>
    </source>
</evidence>
<evidence type="ECO:0000313" key="7">
    <source>
        <dbReference type="Proteomes" id="UP000663870"/>
    </source>
</evidence>
<dbReference type="GO" id="GO:0051879">
    <property type="term" value="F:Hsp90 protein binding"/>
    <property type="evidence" value="ECO:0007669"/>
    <property type="project" value="TreeGrafter"/>
</dbReference>
<proteinExistence type="predicted"/>
<sequence>MSNSIQQLELNAANAVSTGQFNEAIEIYSRIIQLATNTFNAYDTSLVFVRRAGYCILAKRYEESLVDSEIAIGLDSNNILAYSQKAALLHLNKVNEAKAVIQFAKELPGDHQLLEELEDIINNSWLTLRNKTIKFVSSLLIGILSNVIGGFTGWKQGIVAVSLCLGLLFIHLRRLYQFFIHILHVFLHAGRQFLYRIWLRLRAIRFSTSSSILSAEVGIAYDADAQSISTRF</sequence>
<keyword evidence="3" id="KW-0472">Membrane</keyword>
<evidence type="ECO:0000313" key="6">
    <source>
        <dbReference type="Proteomes" id="UP000663854"/>
    </source>
</evidence>
<dbReference type="EMBL" id="CAJNOL010001976">
    <property type="protein sequence ID" value="CAF1445102.1"/>
    <property type="molecule type" value="Genomic_DNA"/>
</dbReference>
<dbReference type="SUPFAM" id="SSF48452">
    <property type="entry name" value="TPR-like"/>
    <property type="match status" value="1"/>
</dbReference>
<evidence type="ECO:0000256" key="2">
    <source>
        <dbReference type="ARBA" id="ARBA00022803"/>
    </source>
</evidence>
<protein>
    <submittedName>
        <fullName evidence="4">Uncharacterized protein</fullName>
    </submittedName>
</protein>
<accession>A0A814UVP2</accession>
<dbReference type="AlphaFoldDB" id="A0A814UVP2"/>
<dbReference type="Proteomes" id="UP000663870">
    <property type="component" value="Unassembled WGS sequence"/>
</dbReference>